<keyword evidence="5" id="KW-1185">Reference proteome</keyword>
<dbReference type="GO" id="GO:0016747">
    <property type="term" value="F:acyltransferase activity, transferring groups other than amino-acyl groups"/>
    <property type="evidence" value="ECO:0007669"/>
    <property type="project" value="InterPro"/>
</dbReference>
<dbReference type="RefSeq" id="WP_229714681.1">
    <property type="nucleotide sequence ID" value="NZ_BMDH01000001.1"/>
</dbReference>
<reference evidence="4" key="2">
    <citation type="submission" date="2020-09" db="EMBL/GenBank/DDBJ databases">
        <authorList>
            <person name="Sun Q."/>
            <person name="Sedlacek I."/>
        </authorList>
    </citation>
    <scope>NUCLEOTIDE SEQUENCE</scope>
    <source>
        <strain evidence="4">CCM 8606</strain>
    </source>
</reference>
<dbReference type="EMBL" id="BMDH01000001">
    <property type="protein sequence ID" value="GGI12968.1"/>
    <property type="molecule type" value="Genomic_DNA"/>
</dbReference>
<dbReference type="PANTHER" id="PTHR43072:SF23">
    <property type="entry name" value="UPF0039 PROTEIN C11D3.02C"/>
    <property type="match status" value="1"/>
</dbReference>
<dbReference type="CDD" id="cd04301">
    <property type="entry name" value="NAT_SF"/>
    <property type="match status" value="1"/>
</dbReference>
<dbReference type="Pfam" id="PF00583">
    <property type="entry name" value="Acetyltransf_1"/>
    <property type="match status" value="1"/>
</dbReference>
<keyword evidence="2" id="KW-0012">Acyltransferase</keyword>
<comment type="caution">
    <text evidence="4">The sequence shown here is derived from an EMBL/GenBank/DDBJ whole genome shotgun (WGS) entry which is preliminary data.</text>
</comment>
<dbReference type="Proteomes" id="UP000619536">
    <property type="component" value="Unassembled WGS sequence"/>
</dbReference>
<evidence type="ECO:0000313" key="4">
    <source>
        <dbReference type="EMBL" id="GGI12968.1"/>
    </source>
</evidence>
<dbReference type="AlphaFoldDB" id="A0A8J3AGM3"/>
<evidence type="ECO:0000313" key="5">
    <source>
        <dbReference type="Proteomes" id="UP000619536"/>
    </source>
</evidence>
<dbReference type="InterPro" id="IPR016181">
    <property type="entry name" value="Acyl_CoA_acyltransferase"/>
</dbReference>
<dbReference type="InterPro" id="IPR000182">
    <property type="entry name" value="GNAT_dom"/>
</dbReference>
<dbReference type="Gene3D" id="3.40.630.30">
    <property type="match status" value="1"/>
</dbReference>
<dbReference type="PANTHER" id="PTHR43072">
    <property type="entry name" value="N-ACETYLTRANSFERASE"/>
    <property type="match status" value="1"/>
</dbReference>
<dbReference type="SUPFAM" id="SSF55729">
    <property type="entry name" value="Acyl-CoA N-acyltransferases (Nat)"/>
    <property type="match status" value="1"/>
</dbReference>
<evidence type="ECO:0000259" key="3">
    <source>
        <dbReference type="PROSITE" id="PS51186"/>
    </source>
</evidence>
<dbReference type="PROSITE" id="PS51186">
    <property type="entry name" value="GNAT"/>
    <property type="match status" value="1"/>
</dbReference>
<gene>
    <name evidence="4" type="ORF">GCM10007377_03610</name>
</gene>
<evidence type="ECO:0000256" key="2">
    <source>
        <dbReference type="ARBA" id="ARBA00023315"/>
    </source>
</evidence>
<organism evidence="4 5">
    <name type="scientific">Galliscardovia ingluviei</name>
    <dbReference type="NCBI Taxonomy" id="1769422"/>
    <lineage>
        <taxon>Bacteria</taxon>
        <taxon>Bacillati</taxon>
        <taxon>Actinomycetota</taxon>
        <taxon>Actinomycetes</taxon>
        <taxon>Bifidobacteriales</taxon>
        <taxon>Bifidobacteriaceae</taxon>
        <taxon>Galliscardovia</taxon>
    </lineage>
</organism>
<proteinExistence type="predicted"/>
<evidence type="ECO:0000256" key="1">
    <source>
        <dbReference type="ARBA" id="ARBA00022679"/>
    </source>
</evidence>
<sequence length="212" mass="23846">MQILSETYVREYSHGRTIVIRDAGERDISAITRIYNIAVVAGRSTADLTVRNMEQRREWVDSHNPRDMYPVVVIEVDGVVAGFGSLSKYHARAGYSEICEFSYYIDKAWARHGLGTRLVAWLIDTAQRIGFRIAVCVVFADNAGSTALMKKYGFTRYGYLPAACRNGEHIMDVAYWYRDLTDGKDAQTARSEAEQGIRGSETVQVTVQQSAQ</sequence>
<feature type="domain" description="N-acetyltransferase" evidence="3">
    <location>
        <begin position="18"/>
        <end position="182"/>
    </location>
</feature>
<name>A0A8J3AGM3_9BIFI</name>
<reference evidence="4" key="1">
    <citation type="journal article" date="2014" name="Int. J. Syst. Evol. Microbiol.">
        <title>Complete genome sequence of Corynebacterium casei LMG S-19264T (=DSM 44701T), isolated from a smear-ripened cheese.</title>
        <authorList>
            <consortium name="US DOE Joint Genome Institute (JGI-PGF)"/>
            <person name="Walter F."/>
            <person name="Albersmeier A."/>
            <person name="Kalinowski J."/>
            <person name="Ruckert C."/>
        </authorList>
    </citation>
    <scope>NUCLEOTIDE SEQUENCE</scope>
    <source>
        <strain evidence="4">CCM 8606</strain>
    </source>
</reference>
<accession>A0A8J3AGM3</accession>
<protein>
    <submittedName>
        <fullName evidence="4">N-acetyltransferase</fullName>
    </submittedName>
</protein>
<keyword evidence="1" id="KW-0808">Transferase</keyword>